<dbReference type="SUPFAM" id="SSF69318">
    <property type="entry name" value="Integrin alpha N-terminal domain"/>
    <property type="match status" value="1"/>
</dbReference>
<evidence type="ECO:0000313" key="11">
    <source>
        <dbReference type="Proteomes" id="UP000178226"/>
    </source>
</evidence>
<evidence type="ECO:0000256" key="3">
    <source>
        <dbReference type="ARBA" id="ARBA00022729"/>
    </source>
</evidence>
<dbReference type="Pfam" id="PF13517">
    <property type="entry name" value="FG-GAP_3"/>
    <property type="match status" value="2"/>
</dbReference>
<dbReference type="InterPro" id="IPR022398">
    <property type="entry name" value="Peptidase_S8_His-AS"/>
</dbReference>
<comment type="similarity">
    <text evidence="1 7 8">Belongs to the peptidase S8 family.</text>
</comment>
<dbReference type="CDD" id="cd07473">
    <property type="entry name" value="Peptidases_S8_Subtilisin_like"/>
    <property type="match status" value="1"/>
</dbReference>
<dbReference type="PROSITE" id="PS51892">
    <property type="entry name" value="SUBTILASE"/>
    <property type="match status" value="1"/>
</dbReference>
<dbReference type="GO" id="GO:0004252">
    <property type="term" value="F:serine-type endopeptidase activity"/>
    <property type="evidence" value="ECO:0007669"/>
    <property type="project" value="UniProtKB-UniRule"/>
</dbReference>
<feature type="active site" description="Charge relay system" evidence="6 7">
    <location>
        <position position="362"/>
    </location>
</feature>
<dbReference type="Gene3D" id="3.40.50.200">
    <property type="entry name" value="Peptidase S8/S53 domain"/>
    <property type="match status" value="1"/>
</dbReference>
<organism evidence="10 11">
    <name type="scientific">Candidatus Veblenbacteria bacterium RIFOXYC2_FULL_42_11</name>
    <dbReference type="NCBI Taxonomy" id="1802428"/>
    <lineage>
        <taxon>Bacteria</taxon>
        <taxon>Candidatus Vebleniibacteriota</taxon>
    </lineage>
</organism>
<sequence>MPRLFSIKNALFLIPSLALGIFIWQPSVAQDNELCSFAARWQGGQISRYTCTARVSGAEVKAYLESQSGIQLVSPLRLYSISLIPNDTYYSEQTSYLNQIRSYEAWDKPMSDSLRPVIAVLDTGIDINHPDLSPNIWFNPWEVPGDRIDQDQNGFVDDQYGWDFINNVPGGTPKLEEGWIELAVQHGTIVAGVAGAVGNNAQGVAGVAWKARLMPVRVLDSKGVGDTVTVARGIDYAIRNRADIINLSFVGSLSDPVLEDAIKRAYNAGILVVAAAGNEAAVGVDMNLVPQYPVCDDGPNGENFVIGVAAVDAADRLAGFSNYGSKCIDISAPGTDIYSTQYVNAAEPKLTKPYGGYWSGTSVAAPLVSGSLALLKSAYPTYSASQLRDILIASGDQIDSLNQQIYRGKLGRRLNLRQAFELAQSSNFSAKSPVIVAPLTGQAAYVSTYDISGEQLSRFLAYDPRFLKGVNVAAGDVDGDGQVEIVTAPRQGGGPHIRVWNLQGQLESQFMALPENFRGGLSLAVGDITGDKKADIVLGIGPGGSNLVGVYNTEGYRLHQFVPYDEKYMGGVNVAVGDLDADGFNEVVVAPAGASRLPVRIYERTGVMRREFYAWPYTFRGGVNIAMGDTDGDGMAEIALGAGTGGGPQVRLFNRDGKLLQQFFAYDSKFRGGVNVAVGDLEGDGASEIITTPGTSGGPHVRAFNARGEVRTQFFVGDTKFRGGLTVGAFH</sequence>
<dbReference type="GO" id="GO:0006508">
    <property type="term" value="P:proteolysis"/>
    <property type="evidence" value="ECO:0007669"/>
    <property type="project" value="UniProtKB-KW"/>
</dbReference>
<dbReference type="InterPro" id="IPR000209">
    <property type="entry name" value="Peptidase_S8/S53_dom"/>
</dbReference>
<evidence type="ECO:0000256" key="8">
    <source>
        <dbReference type="RuleBase" id="RU003355"/>
    </source>
</evidence>
<dbReference type="InterPro" id="IPR023827">
    <property type="entry name" value="Peptidase_S8_Asp-AS"/>
</dbReference>
<evidence type="ECO:0000256" key="5">
    <source>
        <dbReference type="ARBA" id="ARBA00022825"/>
    </source>
</evidence>
<dbReference type="PANTHER" id="PTHR43806:SF11">
    <property type="entry name" value="CEREVISIN-RELATED"/>
    <property type="match status" value="1"/>
</dbReference>
<keyword evidence="4 7" id="KW-0378">Hydrolase</keyword>
<evidence type="ECO:0000256" key="1">
    <source>
        <dbReference type="ARBA" id="ARBA00011073"/>
    </source>
</evidence>
<dbReference type="Pfam" id="PF00082">
    <property type="entry name" value="Peptidase_S8"/>
    <property type="match status" value="1"/>
</dbReference>
<evidence type="ECO:0000256" key="4">
    <source>
        <dbReference type="ARBA" id="ARBA00022801"/>
    </source>
</evidence>
<keyword evidence="2 7" id="KW-0645">Protease</keyword>
<dbReference type="InterPro" id="IPR023828">
    <property type="entry name" value="Peptidase_S8_Ser-AS"/>
</dbReference>
<dbReference type="PRINTS" id="PR00723">
    <property type="entry name" value="SUBTILISIN"/>
</dbReference>
<evidence type="ECO:0000256" key="6">
    <source>
        <dbReference type="PIRSR" id="PIRSR615500-1"/>
    </source>
</evidence>
<dbReference type="PANTHER" id="PTHR43806">
    <property type="entry name" value="PEPTIDASE S8"/>
    <property type="match status" value="1"/>
</dbReference>
<feature type="domain" description="Peptidase S8/S53" evidence="9">
    <location>
        <begin position="117"/>
        <end position="395"/>
    </location>
</feature>
<accession>A0A1G2Q8L9</accession>
<dbReference type="PROSITE" id="PS00137">
    <property type="entry name" value="SUBTILASE_HIS"/>
    <property type="match status" value="1"/>
</dbReference>
<gene>
    <name evidence="10" type="ORF">A2441_00110</name>
</gene>
<dbReference type="InterPro" id="IPR036852">
    <property type="entry name" value="Peptidase_S8/S53_dom_sf"/>
</dbReference>
<dbReference type="Gene3D" id="2.130.10.130">
    <property type="entry name" value="Integrin alpha, N-terminal"/>
    <property type="match status" value="2"/>
</dbReference>
<evidence type="ECO:0000259" key="9">
    <source>
        <dbReference type="Pfam" id="PF00082"/>
    </source>
</evidence>
<dbReference type="PROSITE" id="PS00138">
    <property type="entry name" value="SUBTILASE_SER"/>
    <property type="match status" value="1"/>
</dbReference>
<dbReference type="InterPro" id="IPR034204">
    <property type="entry name" value="PfSUB1-like_cat_dom"/>
</dbReference>
<evidence type="ECO:0000256" key="7">
    <source>
        <dbReference type="PROSITE-ProRule" id="PRU01240"/>
    </source>
</evidence>
<feature type="active site" description="Charge relay system" evidence="6 7">
    <location>
        <position position="186"/>
    </location>
</feature>
<dbReference type="Proteomes" id="UP000178226">
    <property type="component" value="Unassembled WGS sequence"/>
</dbReference>
<dbReference type="EMBL" id="MHTE01000018">
    <property type="protein sequence ID" value="OHA56896.1"/>
    <property type="molecule type" value="Genomic_DNA"/>
</dbReference>
<evidence type="ECO:0000256" key="2">
    <source>
        <dbReference type="ARBA" id="ARBA00022670"/>
    </source>
</evidence>
<dbReference type="PROSITE" id="PS00136">
    <property type="entry name" value="SUBTILASE_ASP"/>
    <property type="match status" value="1"/>
</dbReference>
<name>A0A1G2Q8L9_9BACT</name>
<dbReference type="STRING" id="1802428.A2441_00110"/>
<feature type="active site" description="Charge relay system" evidence="6 7">
    <location>
        <position position="122"/>
    </location>
</feature>
<evidence type="ECO:0000313" key="10">
    <source>
        <dbReference type="EMBL" id="OHA56896.1"/>
    </source>
</evidence>
<dbReference type="AlphaFoldDB" id="A0A1G2Q8L9"/>
<protein>
    <recommendedName>
        <fullName evidence="9">Peptidase S8/S53 domain-containing protein</fullName>
    </recommendedName>
</protein>
<dbReference type="SUPFAM" id="SSF52743">
    <property type="entry name" value="Subtilisin-like"/>
    <property type="match status" value="1"/>
</dbReference>
<dbReference type="InterPro" id="IPR050131">
    <property type="entry name" value="Peptidase_S8_subtilisin-like"/>
</dbReference>
<keyword evidence="5 7" id="KW-0720">Serine protease</keyword>
<dbReference type="InterPro" id="IPR015500">
    <property type="entry name" value="Peptidase_S8_subtilisin-rel"/>
</dbReference>
<proteinExistence type="inferred from homology"/>
<reference evidence="10 11" key="1">
    <citation type="journal article" date="2016" name="Nat. Commun.">
        <title>Thousands of microbial genomes shed light on interconnected biogeochemical processes in an aquifer system.</title>
        <authorList>
            <person name="Anantharaman K."/>
            <person name="Brown C.T."/>
            <person name="Hug L.A."/>
            <person name="Sharon I."/>
            <person name="Castelle C.J."/>
            <person name="Probst A.J."/>
            <person name="Thomas B.C."/>
            <person name="Singh A."/>
            <person name="Wilkins M.J."/>
            <person name="Karaoz U."/>
            <person name="Brodie E.L."/>
            <person name="Williams K.H."/>
            <person name="Hubbard S.S."/>
            <person name="Banfield J.F."/>
        </authorList>
    </citation>
    <scope>NUCLEOTIDE SEQUENCE [LARGE SCALE GENOMIC DNA]</scope>
</reference>
<dbReference type="InterPro" id="IPR013517">
    <property type="entry name" value="FG-GAP"/>
</dbReference>
<dbReference type="InterPro" id="IPR028994">
    <property type="entry name" value="Integrin_alpha_N"/>
</dbReference>
<keyword evidence="3" id="KW-0732">Signal</keyword>
<comment type="caution">
    <text evidence="10">The sequence shown here is derived from an EMBL/GenBank/DDBJ whole genome shotgun (WGS) entry which is preliminary data.</text>
</comment>